<evidence type="ECO:0000256" key="4">
    <source>
        <dbReference type="SAM" id="MobiDB-lite"/>
    </source>
</evidence>
<accession>A0A146K6Z8</accession>
<dbReference type="PANTHER" id="PTHR23077:SF171">
    <property type="entry name" value="NUCLEAR VALOSIN-CONTAINING PROTEIN-LIKE"/>
    <property type="match status" value="1"/>
</dbReference>
<dbReference type="InterPro" id="IPR003960">
    <property type="entry name" value="ATPase_AAA_CS"/>
</dbReference>
<dbReference type="Gene3D" id="2.40.40.20">
    <property type="match status" value="1"/>
</dbReference>
<evidence type="ECO:0000313" key="7">
    <source>
        <dbReference type="EMBL" id="JAP91386.1"/>
    </source>
</evidence>
<keyword evidence="7" id="KW-0132">Cell division</keyword>
<keyword evidence="3" id="KW-0067">ATP-binding</keyword>
<evidence type="ECO:0000256" key="3">
    <source>
        <dbReference type="ARBA" id="ARBA00022840"/>
    </source>
</evidence>
<dbReference type="GO" id="GO:0005829">
    <property type="term" value="C:cytosol"/>
    <property type="evidence" value="ECO:0007669"/>
    <property type="project" value="TreeGrafter"/>
</dbReference>
<dbReference type="Gene3D" id="1.10.8.60">
    <property type="match status" value="2"/>
</dbReference>
<dbReference type="PROSITE" id="PS00674">
    <property type="entry name" value="AAA"/>
    <property type="match status" value="2"/>
</dbReference>
<dbReference type="GO" id="GO:0005524">
    <property type="term" value="F:ATP binding"/>
    <property type="evidence" value="ECO:0007669"/>
    <property type="project" value="UniProtKB-KW"/>
</dbReference>
<feature type="non-terminal residue" evidence="7">
    <location>
        <position position="1"/>
    </location>
</feature>
<evidence type="ECO:0000259" key="6">
    <source>
        <dbReference type="SMART" id="SM01073"/>
    </source>
</evidence>
<dbReference type="InterPro" id="IPR003593">
    <property type="entry name" value="AAA+_ATPase"/>
</dbReference>
<dbReference type="FunFam" id="3.40.50.300:FF:000018">
    <property type="entry name" value="Cell division control 48"/>
    <property type="match status" value="1"/>
</dbReference>
<dbReference type="SUPFAM" id="SSF50692">
    <property type="entry name" value="ADC-like"/>
    <property type="match status" value="1"/>
</dbReference>
<dbReference type="GO" id="GO:0034098">
    <property type="term" value="C:VCP-NPL4-UFD1 AAA ATPase complex"/>
    <property type="evidence" value="ECO:0007669"/>
    <property type="project" value="TreeGrafter"/>
</dbReference>
<dbReference type="InterPro" id="IPR003338">
    <property type="entry name" value="CDC4_N-term_subdom"/>
</dbReference>
<keyword evidence="2" id="KW-0547">Nucleotide-binding</keyword>
<feature type="domain" description="AAA+ ATPase" evidence="5">
    <location>
        <begin position="237"/>
        <end position="377"/>
    </location>
</feature>
<dbReference type="InterPro" id="IPR027417">
    <property type="entry name" value="P-loop_NTPase"/>
</dbReference>
<keyword evidence="1" id="KW-0677">Repeat</keyword>
<dbReference type="Gene3D" id="3.10.330.10">
    <property type="match status" value="1"/>
</dbReference>
<dbReference type="Pfam" id="PF00004">
    <property type="entry name" value="AAA"/>
    <property type="match status" value="2"/>
</dbReference>
<dbReference type="FunFam" id="3.40.50.300:FF:000012">
    <property type="entry name" value="Transitional endoplasmic reticulum ATPase"/>
    <property type="match status" value="1"/>
</dbReference>
<dbReference type="GO" id="GO:0016887">
    <property type="term" value="F:ATP hydrolysis activity"/>
    <property type="evidence" value="ECO:0007669"/>
    <property type="project" value="InterPro"/>
</dbReference>
<dbReference type="InterPro" id="IPR050168">
    <property type="entry name" value="AAA_ATPase_domain"/>
</dbReference>
<evidence type="ECO:0000256" key="2">
    <source>
        <dbReference type="ARBA" id="ARBA00022741"/>
    </source>
</evidence>
<dbReference type="SUPFAM" id="SSF54585">
    <property type="entry name" value="Cdc48 domain 2-like"/>
    <property type="match status" value="1"/>
</dbReference>
<proteinExistence type="predicted"/>
<dbReference type="SMART" id="SM00382">
    <property type="entry name" value="AAA"/>
    <property type="match status" value="2"/>
</dbReference>
<dbReference type="GO" id="GO:0051228">
    <property type="term" value="P:mitotic spindle disassembly"/>
    <property type="evidence" value="ECO:0007669"/>
    <property type="project" value="TreeGrafter"/>
</dbReference>
<dbReference type="GO" id="GO:0097352">
    <property type="term" value="P:autophagosome maturation"/>
    <property type="evidence" value="ECO:0007669"/>
    <property type="project" value="TreeGrafter"/>
</dbReference>
<reference evidence="7" key="1">
    <citation type="submission" date="2015-07" db="EMBL/GenBank/DDBJ databases">
        <title>Adaptation to a free-living lifestyle via gene acquisitions in the diplomonad Trepomonas sp. PC1.</title>
        <authorList>
            <person name="Xu F."/>
            <person name="Jerlstrom-Hultqvist J."/>
            <person name="Kolisko M."/>
            <person name="Simpson A.G.B."/>
            <person name="Roger A.J."/>
            <person name="Svard S.G."/>
            <person name="Andersson J.O."/>
        </authorList>
    </citation>
    <scope>NUCLEOTIDE SEQUENCE</scope>
    <source>
        <strain evidence="7">PC1</strain>
    </source>
</reference>
<protein>
    <submittedName>
        <fullName evidence="7">Cell division protein 48</fullName>
    </submittedName>
</protein>
<feature type="domain" description="AAA+ ATPase" evidence="5">
    <location>
        <begin position="513"/>
        <end position="650"/>
    </location>
</feature>
<dbReference type="InterPro" id="IPR009010">
    <property type="entry name" value="Asp_de-COase-like_dom_sf"/>
</dbReference>
<dbReference type="Pfam" id="PF17862">
    <property type="entry name" value="AAA_lid_3"/>
    <property type="match status" value="2"/>
</dbReference>
<dbReference type="EMBL" id="GDID01005220">
    <property type="protein sequence ID" value="JAP91386.1"/>
    <property type="molecule type" value="Transcribed_RNA"/>
</dbReference>
<feature type="domain" description="CDC48 N-terminal subdomain" evidence="6">
    <location>
        <begin position="30"/>
        <end position="113"/>
    </location>
</feature>
<gene>
    <name evidence="7" type="ORF">TPC1_17023</name>
</gene>
<dbReference type="GO" id="GO:0051301">
    <property type="term" value="P:cell division"/>
    <property type="evidence" value="ECO:0007669"/>
    <property type="project" value="UniProtKB-KW"/>
</dbReference>
<dbReference type="AlphaFoldDB" id="A0A146K6Z8"/>
<keyword evidence="7" id="KW-0131">Cell cycle</keyword>
<dbReference type="Gene3D" id="3.40.50.300">
    <property type="entry name" value="P-loop containing nucleotide triphosphate hydrolases"/>
    <property type="match status" value="2"/>
</dbReference>
<sequence length="820" mass="91369">QKLPKRLAVGPTGNYVFRPKPAQKFVANNRFKVDEWEGGELQAVVLHPDVLTKLDLFEDDFAQIIGRYRHITHCVIKCSEQVDRASVHMSKQTRLNCQVSLSDMVIIKQADLKNCQQMKIFPFSDQNIPPGTDIVTTYIAPYFKGKQRCVSLGDRLLLNNIEFQIVQLNPANCGITVSETEYFTDDIVDKTKFEADQKSKCSYSDLGGMDKELEQIKEMIQLPLLNPHLFTALGINPPKGILMHGPPGCGKSTIGKAIATESGAYFQLINSAEVFQSMAGESEKMLKAAFSRAQEAASQGQPAIVFIDEIDVIGGKRDELKGETEKRVVSQLLTLMDGIEARANLMVIAATNRPNALDPALRRFGRFDRELVIGVPTTEGRRNILEKKTATMKLGEDVDLAKLAEDAQGFVGADIGQLCMEAGFQAIRDLKDKVDFEDTIPTELVDQLVIRQCHFREALNKINPSTLRETFVEIPKTEWKDIGGLEDVKDKLLKFVQYPIQYPDYYEKAGIVSSRGCLLCGPPGNGKTLLAKAIAHECNANFISVKGPELMSMWVGESERGVRNVFDKARQSQPCIVFMDEIDSIAKVRGNSSDAGVGDRMLNQLLTEIDGIGGKKNVFVIGASNRIDTIDPALLRGGRLDQIIYVDMPGQQARESILKASTRKAAVSKEVNFEAIARATANYSAADLAEICQKAVQVAMNDAISQQDFSIQKTVGEFNKKLINEAQLNEKLDQIEKTGLEFVINAQHFIKAVRQSRQSTTMADLKKYEEQKKKYCDADHEGEVNTNLKDFTFEYVPDQAKQEEPKPARKYQTLPDDEFI</sequence>
<dbReference type="GO" id="GO:0030970">
    <property type="term" value="P:retrograde protein transport, ER to cytosol"/>
    <property type="evidence" value="ECO:0007669"/>
    <property type="project" value="TreeGrafter"/>
</dbReference>
<dbReference type="InterPro" id="IPR029067">
    <property type="entry name" value="CDC48_domain_2-like_sf"/>
</dbReference>
<evidence type="ECO:0000256" key="1">
    <source>
        <dbReference type="ARBA" id="ARBA00022737"/>
    </source>
</evidence>
<evidence type="ECO:0000259" key="5">
    <source>
        <dbReference type="SMART" id="SM00382"/>
    </source>
</evidence>
<dbReference type="GO" id="GO:0031593">
    <property type="term" value="F:polyubiquitin modification-dependent protein binding"/>
    <property type="evidence" value="ECO:0007669"/>
    <property type="project" value="TreeGrafter"/>
</dbReference>
<dbReference type="SUPFAM" id="SSF52540">
    <property type="entry name" value="P-loop containing nucleoside triphosphate hydrolases"/>
    <property type="match status" value="2"/>
</dbReference>
<name>A0A146K6Z8_9EUKA</name>
<organism evidence="7">
    <name type="scientific">Trepomonas sp. PC1</name>
    <dbReference type="NCBI Taxonomy" id="1076344"/>
    <lineage>
        <taxon>Eukaryota</taxon>
        <taxon>Metamonada</taxon>
        <taxon>Diplomonadida</taxon>
        <taxon>Hexamitidae</taxon>
        <taxon>Hexamitinae</taxon>
        <taxon>Trepomonas</taxon>
    </lineage>
</organism>
<dbReference type="SMART" id="SM01073">
    <property type="entry name" value="CDC48_N"/>
    <property type="match status" value="1"/>
</dbReference>
<dbReference type="InterPro" id="IPR041569">
    <property type="entry name" value="AAA_lid_3"/>
</dbReference>
<dbReference type="InterPro" id="IPR003959">
    <property type="entry name" value="ATPase_AAA_core"/>
</dbReference>
<dbReference type="PANTHER" id="PTHR23077">
    <property type="entry name" value="AAA-FAMILY ATPASE"/>
    <property type="match status" value="1"/>
</dbReference>
<dbReference type="GO" id="GO:0005634">
    <property type="term" value="C:nucleus"/>
    <property type="evidence" value="ECO:0007669"/>
    <property type="project" value="TreeGrafter"/>
</dbReference>
<feature type="region of interest" description="Disordered" evidence="4">
    <location>
        <begin position="797"/>
        <end position="820"/>
    </location>
</feature>